<sequence>MSDTAVVFNVLARDRASKVFKDIRKAAQDGSSGIKMAFGPALMPVLATATAGVVGLGAALSGAGAGIGVFGAVAKSAFTEISEASTKTQDLRDKIELLTEQAKVAEQTGLADAGKIEAARDKALSELMARYNLMPPALRKVTMAYDGMKSSWKGFVDQNKPKTYAIMTTGFNTLSAIIPKLQPLFDVGAAAAARFAGWLQKATATGGIDRLVSWLTDQAGPAIDNLARIGKNMGITIGAAFKSTVPAGQGLLKWLGDASEKAANFAKGGGFERFMSYVDKSGPGVVSTLSNLASAAMNIARAVTPLAPVSLAIASALTALVAAAPPGVITALVSAWVAYSVAVKAYHAGVLVVGVATKAWSAAQLVLNGAMVAANFVRATAQIAAYLIKVGAVKVATLATAAAQAVWNAALIAANFVAATAQIAAYLVKQLAVSIATRAWAAAQWLLNAAIVAANFAGAVLKLAAYLVTQGAIAVATKGWAAAQWLLNVAMNANPISLVIIAVVALIAIFAVLWTKSAAFRNFWIGLWNTVRSTAAAAWTFVRNRATSFYNWIIGLPGRVSSRLSSMFNGLWSGFKSVANRIIAGWNNMQFSIGGGSFMGYNVPSFSVGTPDIPYLAKGGNVALGGAAVVGEKGPELVSLRKGAQVTPLKGGTTASGMGDENTVTIYFDFGGSEFGQLMTHAIRTQPAVAGALAKQLRIKVK</sequence>
<dbReference type="RefSeq" id="WP_203824403.1">
    <property type="nucleotide sequence ID" value="NZ_BAAATY010000008.1"/>
</dbReference>
<feature type="transmembrane region" description="Helical" evidence="2">
    <location>
        <begin position="405"/>
        <end position="428"/>
    </location>
</feature>
<keyword evidence="2" id="KW-1133">Transmembrane helix</keyword>
<dbReference type="EMBL" id="BOMS01000018">
    <property type="protein sequence ID" value="GIE65409.1"/>
    <property type="molecule type" value="Genomic_DNA"/>
</dbReference>
<feature type="transmembrane region" description="Helical" evidence="2">
    <location>
        <begin position="45"/>
        <end position="73"/>
    </location>
</feature>
<keyword evidence="4" id="KW-1185">Reference proteome</keyword>
<evidence type="ECO:0000256" key="1">
    <source>
        <dbReference type="SAM" id="Coils"/>
    </source>
</evidence>
<evidence type="ECO:0000313" key="4">
    <source>
        <dbReference type="Proteomes" id="UP000624709"/>
    </source>
</evidence>
<keyword evidence="2" id="KW-0472">Membrane</keyword>
<protein>
    <submittedName>
        <fullName evidence="3">Uncharacterized protein</fullName>
    </submittedName>
</protein>
<name>A0ABQ4B415_9ACTN</name>
<reference evidence="3 4" key="1">
    <citation type="submission" date="2021-01" db="EMBL/GenBank/DDBJ databases">
        <title>Whole genome shotgun sequence of Actinoplanes palleronii NBRC 14916.</title>
        <authorList>
            <person name="Komaki H."/>
            <person name="Tamura T."/>
        </authorList>
    </citation>
    <scope>NUCLEOTIDE SEQUENCE [LARGE SCALE GENOMIC DNA]</scope>
    <source>
        <strain evidence="3 4">NBRC 14916</strain>
    </source>
</reference>
<feature type="transmembrane region" description="Helical" evidence="2">
    <location>
        <begin position="495"/>
        <end position="514"/>
    </location>
</feature>
<feature type="transmembrane region" description="Helical" evidence="2">
    <location>
        <begin position="311"/>
        <end position="339"/>
    </location>
</feature>
<keyword evidence="2" id="KW-0812">Transmembrane</keyword>
<feature type="coiled-coil region" evidence="1">
    <location>
        <begin position="81"/>
        <end position="108"/>
    </location>
</feature>
<feature type="transmembrane region" description="Helical" evidence="2">
    <location>
        <begin position="440"/>
        <end position="461"/>
    </location>
</feature>
<comment type="caution">
    <text evidence="3">The sequence shown here is derived from an EMBL/GenBank/DDBJ whole genome shotgun (WGS) entry which is preliminary data.</text>
</comment>
<accession>A0ABQ4B415</accession>
<proteinExistence type="predicted"/>
<organism evidence="3 4">
    <name type="scientific">Actinoplanes palleronii</name>
    <dbReference type="NCBI Taxonomy" id="113570"/>
    <lineage>
        <taxon>Bacteria</taxon>
        <taxon>Bacillati</taxon>
        <taxon>Actinomycetota</taxon>
        <taxon>Actinomycetes</taxon>
        <taxon>Micromonosporales</taxon>
        <taxon>Micromonosporaceae</taxon>
        <taxon>Actinoplanes</taxon>
    </lineage>
</organism>
<evidence type="ECO:0000256" key="2">
    <source>
        <dbReference type="SAM" id="Phobius"/>
    </source>
</evidence>
<gene>
    <name evidence="3" type="ORF">Apa02nite_015170</name>
</gene>
<dbReference type="Proteomes" id="UP000624709">
    <property type="component" value="Unassembled WGS sequence"/>
</dbReference>
<evidence type="ECO:0000313" key="3">
    <source>
        <dbReference type="EMBL" id="GIE65409.1"/>
    </source>
</evidence>
<keyword evidence="1" id="KW-0175">Coiled coil</keyword>